<comment type="caution">
    <text evidence="3">The sequence shown here is derived from an EMBL/GenBank/DDBJ whole genome shotgun (WGS) entry which is preliminary data.</text>
</comment>
<dbReference type="SUPFAM" id="SSF53850">
    <property type="entry name" value="Periplasmic binding protein-like II"/>
    <property type="match status" value="1"/>
</dbReference>
<organism evidence="3 4">
    <name type="scientific">Phytoactinopolyspora alkaliphila</name>
    <dbReference type="NCBI Taxonomy" id="1783498"/>
    <lineage>
        <taxon>Bacteria</taxon>
        <taxon>Bacillati</taxon>
        <taxon>Actinomycetota</taxon>
        <taxon>Actinomycetes</taxon>
        <taxon>Jiangellales</taxon>
        <taxon>Jiangellaceae</taxon>
        <taxon>Phytoactinopolyspora</taxon>
    </lineage>
</organism>
<dbReference type="InterPro" id="IPR036465">
    <property type="entry name" value="vWFA_dom_sf"/>
</dbReference>
<dbReference type="EMBL" id="JAAGOB010000011">
    <property type="protein sequence ID" value="NED97378.1"/>
    <property type="molecule type" value="Genomic_DNA"/>
</dbReference>
<sequence>MSGRHAQRGHRRRFWARITAAVVAVGVLAFGAYVLSDYLRDDDVGRIRQEASCDAPIVVSVAAEPNIAFVLGQVVDDHQAMIETPDGECVEYEVAAAPSAAVVRELNGGGGPDVWVPESTLWLQRVSGDGPGLGESRQIATSPLVVVAPKPVARGLGWPDAEFSWTDMLGGETPATITDPMATTEGLATLLAVQGVVGGGEQDQARLVEAMTSVSRSAVADVEAAYELVSSGSSSTALFTATEQSVVKHNEQDPEHLVVALYPAEGTPVFDYPAVPINSGDDGTGDGDAARSAAIERLLEFLHTEPAVTAIQEAGFRSADGAARDSAGIVDGTQARMPAILPLPEPEAVNAAQRQWAALSLDMRMLAVIDVSGSMWETEGDAPPPIEVVRDANLAALQLIPPTSDLGLWVFSTEEDPPDHWREVVELGPLTDEVGDGTRLDALVAETKALPDSEVRGWTALYDTAWAAFRAVKENFDPNRVNSVVLLTDGEDERGAGLEPGMDLETLLTQLQAQHDPARPVLIITIGIGPDADMAALEQISGATGASAYQAVDPADLPEIFFQAMVERQCRPNC</sequence>
<dbReference type="Gene3D" id="3.40.50.410">
    <property type="entry name" value="von Willebrand factor, type A domain"/>
    <property type="match status" value="1"/>
</dbReference>
<evidence type="ECO:0000313" key="3">
    <source>
        <dbReference type="EMBL" id="NED97378.1"/>
    </source>
</evidence>
<evidence type="ECO:0000259" key="2">
    <source>
        <dbReference type="PROSITE" id="PS50234"/>
    </source>
</evidence>
<gene>
    <name evidence="3" type="ORF">G1H11_18945</name>
</gene>
<evidence type="ECO:0000256" key="1">
    <source>
        <dbReference type="SAM" id="Phobius"/>
    </source>
</evidence>
<reference evidence="3 4" key="1">
    <citation type="submission" date="2020-02" db="EMBL/GenBank/DDBJ databases">
        <authorList>
            <person name="Li X.-J."/>
            <person name="Feng X.-M."/>
        </authorList>
    </citation>
    <scope>NUCLEOTIDE SEQUENCE [LARGE SCALE GENOMIC DNA]</scope>
    <source>
        <strain evidence="3 4">CGMCC 4.7225</strain>
    </source>
</reference>
<keyword evidence="1" id="KW-1133">Transmembrane helix</keyword>
<dbReference type="SUPFAM" id="SSF53300">
    <property type="entry name" value="vWA-like"/>
    <property type="match status" value="1"/>
</dbReference>
<keyword evidence="1" id="KW-0812">Transmembrane</keyword>
<name>A0A6N9YRC2_9ACTN</name>
<dbReference type="SMART" id="SM00327">
    <property type="entry name" value="VWA"/>
    <property type="match status" value="1"/>
</dbReference>
<dbReference type="AlphaFoldDB" id="A0A6N9YRC2"/>
<dbReference type="InterPro" id="IPR002035">
    <property type="entry name" value="VWF_A"/>
</dbReference>
<evidence type="ECO:0000313" key="4">
    <source>
        <dbReference type="Proteomes" id="UP000469185"/>
    </source>
</evidence>
<dbReference type="Pfam" id="PF13531">
    <property type="entry name" value="SBP_bac_11"/>
    <property type="match status" value="1"/>
</dbReference>
<dbReference type="PROSITE" id="PS50234">
    <property type="entry name" value="VWFA"/>
    <property type="match status" value="1"/>
</dbReference>
<protein>
    <submittedName>
        <fullName evidence="3">VWA domain-containing protein</fullName>
    </submittedName>
</protein>
<feature type="transmembrane region" description="Helical" evidence="1">
    <location>
        <begin position="14"/>
        <end position="35"/>
    </location>
</feature>
<keyword evidence="1" id="KW-0472">Membrane</keyword>
<dbReference type="Gene3D" id="3.40.190.10">
    <property type="entry name" value="Periplasmic binding protein-like II"/>
    <property type="match status" value="2"/>
</dbReference>
<proteinExistence type="predicted"/>
<feature type="domain" description="VWFA" evidence="2">
    <location>
        <begin position="364"/>
        <end position="565"/>
    </location>
</feature>
<dbReference type="Proteomes" id="UP000469185">
    <property type="component" value="Unassembled WGS sequence"/>
</dbReference>
<dbReference type="Pfam" id="PF00092">
    <property type="entry name" value="VWA"/>
    <property type="match status" value="1"/>
</dbReference>
<accession>A0A6N9YRC2</accession>
<dbReference type="RefSeq" id="WP_163820166.1">
    <property type="nucleotide sequence ID" value="NZ_JAAGOB010000011.1"/>
</dbReference>
<keyword evidence="4" id="KW-1185">Reference proteome</keyword>